<keyword evidence="2" id="KW-1185">Reference proteome</keyword>
<name>A0ABR2KWH8_9EUKA</name>
<evidence type="ECO:0000313" key="1">
    <source>
        <dbReference type="EMBL" id="KAK8895111.1"/>
    </source>
</evidence>
<organism evidence="1 2">
    <name type="scientific">Tritrichomonas musculus</name>
    <dbReference type="NCBI Taxonomy" id="1915356"/>
    <lineage>
        <taxon>Eukaryota</taxon>
        <taxon>Metamonada</taxon>
        <taxon>Parabasalia</taxon>
        <taxon>Tritrichomonadida</taxon>
        <taxon>Tritrichomonadidae</taxon>
        <taxon>Tritrichomonas</taxon>
    </lineage>
</organism>
<dbReference type="EMBL" id="JAPFFF010000003">
    <property type="protein sequence ID" value="KAK8895111.1"/>
    <property type="molecule type" value="Genomic_DNA"/>
</dbReference>
<gene>
    <name evidence="1" type="ORF">M9Y10_023553</name>
</gene>
<dbReference type="Proteomes" id="UP001470230">
    <property type="component" value="Unassembled WGS sequence"/>
</dbReference>
<sequence>MKVAFFYIDTKNINNNKSGNDSNDCKNDDGSNDGSDDCLSGCDNLDERRKVFCDAIVKIKFHGISNSVKDEEICNVFIKCKISSVKFDLRCLFVSANLIFESPEGDKKIMESISSFYMRKKPVKIVFNDSQIKKSKFQKNEKNPNHEPIVNQRKSQIAQVNCEFGLNQFDLE</sequence>
<protein>
    <submittedName>
        <fullName evidence="1">Uncharacterized protein</fullName>
    </submittedName>
</protein>
<comment type="caution">
    <text evidence="1">The sequence shown here is derived from an EMBL/GenBank/DDBJ whole genome shotgun (WGS) entry which is preliminary data.</text>
</comment>
<reference evidence="1 2" key="1">
    <citation type="submission" date="2024-04" db="EMBL/GenBank/DDBJ databases">
        <title>Tritrichomonas musculus Genome.</title>
        <authorList>
            <person name="Alves-Ferreira E."/>
            <person name="Grigg M."/>
            <person name="Lorenzi H."/>
            <person name="Galac M."/>
        </authorList>
    </citation>
    <scope>NUCLEOTIDE SEQUENCE [LARGE SCALE GENOMIC DNA]</scope>
    <source>
        <strain evidence="1 2">EAF2021</strain>
    </source>
</reference>
<accession>A0ABR2KWH8</accession>
<evidence type="ECO:0000313" key="2">
    <source>
        <dbReference type="Proteomes" id="UP001470230"/>
    </source>
</evidence>
<proteinExistence type="predicted"/>